<evidence type="ECO:0000313" key="5">
    <source>
        <dbReference type="EMBL" id="GAA2794661.1"/>
    </source>
</evidence>
<proteinExistence type="predicted"/>
<gene>
    <name evidence="5" type="ORF">GCM10010470_32010</name>
</gene>
<feature type="domain" description="GGDEF" evidence="4">
    <location>
        <begin position="268"/>
        <end position="401"/>
    </location>
</feature>
<reference evidence="5 6" key="1">
    <citation type="journal article" date="2019" name="Int. J. Syst. Evol. Microbiol.">
        <title>The Global Catalogue of Microorganisms (GCM) 10K type strain sequencing project: providing services to taxonomists for standard genome sequencing and annotation.</title>
        <authorList>
            <consortium name="The Broad Institute Genomics Platform"/>
            <consortium name="The Broad Institute Genome Sequencing Center for Infectious Disease"/>
            <person name="Wu L."/>
            <person name="Ma J."/>
        </authorList>
    </citation>
    <scope>NUCLEOTIDE SEQUENCE [LARGE SCALE GENOMIC DNA]</scope>
    <source>
        <strain evidence="5 6">JCM 9383</strain>
    </source>
</reference>
<dbReference type="InterPro" id="IPR000160">
    <property type="entry name" value="GGDEF_dom"/>
</dbReference>
<dbReference type="InterPro" id="IPR052155">
    <property type="entry name" value="Biofilm_reg_signaling"/>
</dbReference>
<evidence type="ECO:0000256" key="1">
    <source>
        <dbReference type="SAM" id="MobiDB-lite"/>
    </source>
</evidence>
<dbReference type="Gene3D" id="3.30.450.20">
    <property type="entry name" value="PAS domain"/>
    <property type="match status" value="2"/>
</dbReference>
<evidence type="ECO:0000313" key="6">
    <source>
        <dbReference type="Proteomes" id="UP001500979"/>
    </source>
</evidence>
<dbReference type="InterPro" id="IPR013655">
    <property type="entry name" value="PAS_fold_3"/>
</dbReference>
<dbReference type="SUPFAM" id="SSF55785">
    <property type="entry name" value="PYP-like sensor domain (PAS domain)"/>
    <property type="match status" value="2"/>
</dbReference>
<sequence length="401" mass="45004">MPWQRVFDQSVAAMAILDLQGRYLYVNEAMCRLLGYSAEELHGLNFRDVTHPEDVDEGPLEGDSVLEKRYVRSDGAVIFVLLSRSVIRDPHGRPQYLLSQAQDITARREAELLWQRSFANAPIGMALLDLKGVWTAVNDTLCRMLGYTREEMLTKSFGDVTYPEDEEQGLAALADLLEGRKDTISLEKRYRHKDGHPIWVLIRSTTVPGADGLPAYLVSQYEDMGEQRLVDAHLAHLALHDPLTGLANRALLSDRLDHGLQQLARGNGVLVVIVADLDRLKPVNDRYGHALGDRMLTIVAEELLSAVRSGDTVARLGGDEFVVVSLLWDRQSAVELRNRIAARLDTRVLVSGVEIQLRASVGYATTDDPSTKPEDLLHAADRDMYLRKRRHRRESGDLPER</sequence>
<feature type="domain" description="PAS" evidence="2">
    <location>
        <begin position="1"/>
        <end position="57"/>
    </location>
</feature>
<dbReference type="Pfam" id="PF08447">
    <property type="entry name" value="PAS_3"/>
    <property type="match status" value="1"/>
</dbReference>
<dbReference type="PANTHER" id="PTHR44757">
    <property type="entry name" value="DIGUANYLATE CYCLASE DGCP"/>
    <property type="match status" value="1"/>
</dbReference>
<organism evidence="5 6">
    <name type="scientific">Saccharopolyspora taberi</name>
    <dbReference type="NCBI Taxonomy" id="60895"/>
    <lineage>
        <taxon>Bacteria</taxon>
        <taxon>Bacillati</taxon>
        <taxon>Actinomycetota</taxon>
        <taxon>Actinomycetes</taxon>
        <taxon>Pseudonocardiales</taxon>
        <taxon>Pseudonocardiaceae</taxon>
        <taxon>Saccharopolyspora</taxon>
    </lineage>
</organism>
<dbReference type="InterPro" id="IPR000700">
    <property type="entry name" value="PAS-assoc_C"/>
</dbReference>
<comment type="caution">
    <text evidence="5">The sequence shown here is derived from an EMBL/GenBank/DDBJ whole genome shotgun (WGS) entry which is preliminary data.</text>
</comment>
<feature type="domain" description="PAC" evidence="3">
    <location>
        <begin position="64"/>
        <end position="116"/>
    </location>
</feature>
<feature type="domain" description="PAC" evidence="3">
    <location>
        <begin position="184"/>
        <end position="236"/>
    </location>
</feature>
<dbReference type="CDD" id="cd00130">
    <property type="entry name" value="PAS"/>
    <property type="match status" value="2"/>
</dbReference>
<dbReference type="CDD" id="cd01949">
    <property type="entry name" value="GGDEF"/>
    <property type="match status" value="1"/>
</dbReference>
<dbReference type="PROSITE" id="PS50887">
    <property type="entry name" value="GGDEF"/>
    <property type="match status" value="1"/>
</dbReference>
<protein>
    <submittedName>
        <fullName evidence="5">Uncharacterized protein</fullName>
    </submittedName>
</protein>
<feature type="domain" description="PAS" evidence="2">
    <location>
        <begin position="110"/>
        <end position="180"/>
    </location>
</feature>
<evidence type="ECO:0000259" key="4">
    <source>
        <dbReference type="PROSITE" id="PS50887"/>
    </source>
</evidence>
<dbReference type="Gene3D" id="3.30.70.270">
    <property type="match status" value="1"/>
</dbReference>
<feature type="compositionally biased region" description="Basic and acidic residues" evidence="1">
    <location>
        <begin position="369"/>
        <end position="386"/>
    </location>
</feature>
<dbReference type="InterPro" id="IPR000014">
    <property type="entry name" value="PAS"/>
</dbReference>
<dbReference type="Proteomes" id="UP001500979">
    <property type="component" value="Unassembled WGS sequence"/>
</dbReference>
<evidence type="ECO:0000259" key="2">
    <source>
        <dbReference type="PROSITE" id="PS50112"/>
    </source>
</evidence>
<dbReference type="Pfam" id="PF00989">
    <property type="entry name" value="PAS"/>
    <property type="match status" value="1"/>
</dbReference>
<dbReference type="PROSITE" id="PS50113">
    <property type="entry name" value="PAC"/>
    <property type="match status" value="2"/>
</dbReference>
<dbReference type="SMART" id="SM00267">
    <property type="entry name" value="GGDEF"/>
    <property type="match status" value="1"/>
</dbReference>
<keyword evidence="6" id="KW-1185">Reference proteome</keyword>
<accession>A0ABN3VGM2</accession>
<dbReference type="InterPro" id="IPR035965">
    <property type="entry name" value="PAS-like_dom_sf"/>
</dbReference>
<dbReference type="NCBIfam" id="TIGR00229">
    <property type="entry name" value="sensory_box"/>
    <property type="match status" value="2"/>
</dbReference>
<dbReference type="SMART" id="SM00086">
    <property type="entry name" value="PAC"/>
    <property type="match status" value="2"/>
</dbReference>
<dbReference type="NCBIfam" id="TIGR00254">
    <property type="entry name" value="GGDEF"/>
    <property type="match status" value="1"/>
</dbReference>
<dbReference type="PROSITE" id="PS50112">
    <property type="entry name" value="PAS"/>
    <property type="match status" value="2"/>
</dbReference>
<dbReference type="Pfam" id="PF00990">
    <property type="entry name" value="GGDEF"/>
    <property type="match status" value="1"/>
</dbReference>
<dbReference type="InterPro" id="IPR029787">
    <property type="entry name" value="Nucleotide_cyclase"/>
</dbReference>
<feature type="region of interest" description="Disordered" evidence="1">
    <location>
        <begin position="364"/>
        <end position="401"/>
    </location>
</feature>
<dbReference type="InterPro" id="IPR013767">
    <property type="entry name" value="PAS_fold"/>
</dbReference>
<dbReference type="SUPFAM" id="SSF55073">
    <property type="entry name" value="Nucleotide cyclase"/>
    <property type="match status" value="1"/>
</dbReference>
<dbReference type="InterPro" id="IPR043128">
    <property type="entry name" value="Rev_trsase/Diguanyl_cyclase"/>
</dbReference>
<dbReference type="PANTHER" id="PTHR44757:SF2">
    <property type="entry name" value="BIOFILM ARCHITECTURE MAINTENANCE PROTEIN MBAA"/>
    <property type="match status" value="1"/>
</dbReference>
<evidence type="ECO:0000259" key="3">
    <source>
        <dbReference type="PROSITE" id="PS50113"/>
    </source>
</evidence>
<dbReference type="EMBL" id="BAAAUX010000014">
    <property type="protein sequence ID" value="GAA2794661.1"/>
    <property type="molecule type" value="Genomic_DNA"/>
</dbReference>
<name>A0ABN3VGM2_9PSEU</name>
<dbReference type="SMART" id="SM00091">
    <property type="entry name" value="PAS"/>
    <property type="match status" value="2"/>
</dbReference>
<dbReference type="InterPro" id="IPR001610">
    <property type="entry name" value="PAC"/>
</dbReference>